<proteinExistence type="predicted"/>
<dbReference type="PANTHER" id="PTHR47691">
    <property type="entry name" value="REGULATOR-RELATED"/>
    <property type="match status" value="1"/>
</dbReference>
<reference evidence="1" key="2">
    <citation type="submission" date="2020-11" db="EMBL/GenBank/DDBJ databases">
        <authorList>
            <consortium name="DOE Joint Genome Institute"/>
            <person name="Kuo A."/>
            <person name="Miyauchi S."/>
            <person name="Kiss E."/>
            <person name="Drula E."/>
            <person name="Kohler A."/>
            <person name="Sanchez-Garcia M."/>
            <person name="Andreopoulos B."/>
            <person name="Barry K.W."/>
            <person name="Bonito G."/>
            <person name="Buee M."/>
            <person name="Carver A."/>
            <person name="Chen C."/>
            <person name="Cichocki N."/>
            <person name="Clum A."/>
            <person name="Culley D."/>
            <person name="Crous P.W."/>
            <person name="Fauchery L."/>
            <person name="Girlanda M."/>
            <person name="Hayes R."/>
            <person name="Keri Z."/>
            <person name="Labutti K."/>
            <person name="Lipzen A."/>
            <person name="Lombard V."/>
            <person name="Magnuson J."/>
            <person name="Maillard F."/>
            <person name="Morin E."/>
            <person name="Murat C."/>
            <person name="Nolan M."/>
            <person name="Ohm R."/>
            <person name="Pangilinan J."/>
            <person name="Pereira M."/>
            <person name="Perotto S."/>
            <person name="Peter M."/>
            <person name="Riley R."/>
            <person name="Sitrit Y."/>
            <person name="Stielow B."/>
            <person name="Szollosi G."/>
            <person name="Zifcakova L."/>
            <person name="Stursova M."/>
            <person name="Spatafora J.W."/>
            <person name="Tedersoo L."/>
            <person name="Vaario L.-M."/>
            <person name="Yamada A."/>
            <person name="Yan M."/>
            <person name="Wang P."/>
            <person name="Xu J."/>
            <person name="Bruns T."/>
            <person name="Baldrian P."/>
            <person name="Vilgalys R."/>
            <person name="Henrissat B."/>
            <person name="Grigoriev I.V."/>
            <person name="Hibbett D."/>
            <person name="Nagy L.G."/>
            <person name="Martin F.M."/>
        </authorList>
    </citation>
    <scope>NUCLEOTIDE SEQUENCE</scope>
    <source>
        <strain evidence="1">UH-Tt-Lm1</strain>
    </source>
</reference>
<organism evidence="1 2">
    <name type="scientific">Thelephora terrestris</name>
    <dbReference type="NCBI Taxonomy" id="56493"/>
    <lineage>
        <taxon>Eukaryota</taxon>
        <taxon>Fungi</taxon>
        <taxon>Dikarya</taxon>
        <taxon>Basidiomycota</taxon>
        <taxon>Agaricomycotina</taxon>
        <taxon>Agaricomycetes</taxon>
        <taxon>Thelephorales</taxon>
        <taxon>Thelephoraceae</taxon>
        <taxon>Thelephora</taxon>
    </lineage>
</organism>
<evidence type="ECO:0000313" key="2">
    <source>
        <dbReference type="Proteomes" id="UP000736335"/>
    </source>
</evidence>
<dbReference type="EMBL" id="WIUZ02000003">
    <property type="protein sequence ID" value="KAF9789220.1"/>
    <property type="molecule type" value="Genomic_DNA"/>
</dbReference>
<name>A0A9P6HM01_9AGAM</name>
<sequence length="759" mass="84976">MQGSSDTRKRSGRDKLISTFTIAVEGFDLAKELLNITPAKEAFGSASIILTMIRDAMLNDKGYIGLGIDCAGVCMALGRAMHDKPLAELNPSVSHAITQLTDTVTKIENSIVKKRRRWKVVKFICARIDMRTINSWRAELNNIMMLFNAELALNIYNAIADLVNELRAMKINRTSTPAHALESGESPPPPPRACIGRDALIEDLVRRAEELEPSALTGTGGLGKTAIALAVLHHPRVVRKFSDRRRFIRCDEFPNSLVNFLDRISTVIGAGITNVTSLVPLRPFIEAQPMILVLDNAETILDEHTQDGTAIYQVIEELCRLRGLCLIITSRLSIIPSDCKRVEVPPLSSGAAQEIFYRIYPEGERSDLVNGLLERLDFHPLSITILATVASRKSWDYQRILEEWEKQKVKVLQTNHESLHLAASIEVSLDSPTFKNLGPKAREILGVVAFFPLGINGKKLDWLLPEVSDREDMIDTFCALSLTSRYKGFVTMLAPLREYLRPEDLRSSSLLWGVKEQYFSRLHLADEELQPGTPGFNETKWVIQEESNVEHLLETFAALEEGSEDVWGAYADFLLHLSWHKPAQNTPGADGGDLIYTPMERSKFVGSFGKRMIHPLSDNLLGQKVINRFDKVLANGIFSGEEAKRCIQVLSRMCKRQGMLPESMRVSINLRSVDARNSGLFSKTYHCEHNGNPVTVKVINACFTVNLDGVVNVDISFCLFAKRIFVHHMGCLGILQGSNFLEIPTTRKHCAVYWCGFWT</sequence>
<dbReference type="AlphaFoldDB" id="A0A9P6HM01"/>
<dbReference type="OrthoDB" id="1534087at2759"/>
<gene>
    <name evidence="1" type="ORF">BJ322DRAFT_526902</name>
</gene>
<accession>A0A9P6HM01</accession>
<dbReference type="InterPro" id="IPR027417">
    <property type="entry name" value="P-loop_NTPase"/>
</dbReference>
<dbReference type="SUPFAM" id="SSF52540">
    <property type="entry name" value="P-loop containing nucleoside triphosphate hydrolases"/>
    <property type="match status" value="1"/>
</dbReference>
<protein>
    <submittedName>
        <fullName evidence="1">Uncharacterized protein</fullName>
    </submittedName>
</protein>
<keyword evidence="2" id="KW-1185">Reference proteome</keyword>
<dbReference type="Proteomes" id="UP000736335">
    <property type="component" value="Unassembled WGS sequence"/>
</dbReference>
<dbReference type="Gene3D" id="3.40.50.300">
    <property type="entry name" value="P-loop containing nucleotide triphosphate hydrolases"/>
    <property type="match status" value="1"/>
</dbReference>
<evidence type="ECO:0000313" key="1">
    <source>
        <dbReference type="EMBL" id="KAF9789220.1"/>
    </source>
</evidence>
<dbReference type="InterPro" id="IPR059179">
    <property type="entry name" value="MLKL-like_MCAfunc"/>
</dbReference>
<comment type="caution">
    <text evidence="1">The sequence shown here is derived from an EMBL/GenBank/DDBJ whole genome shotgun (WGS) entry which is preliminary data.</text>
</comment>
<dbReference type="CDD" id="cd21037">
    <property type="entry name" value="MLKL_NTD"/>
    <property type="match status" value="1"/>
</dbReference>
<dbReference type="PANTHER" id="PTHR47691:SF3">
    <property type="entry name" value="HTH-TYPE TRANSCRIPTIONAL REGULATOR RV0890C-RELATED"/>
    <property type="match status" value="1"/>
</dbReference>
<reference evidence="1" key="1">
    <citation type="journal article" date="2020" name="Nat. Commun.">
        <title>Large-scale genome sequencing of mycorrhizal fungi provides insights into the early evolution of symbiotic traits.</title>
        <authorList>
            <person name="Miyauchi S."/>
            <person name="Kiss E."/>
            <person name="Kuo A."/>
            <person name="Drula E."/>
            <person name="Kohler A."/>
            <person name="Sanchez-Garcia M."/>
            <person name="Morin E."/>
            <person name="Andreopoulos B."/>
            <person name="Barry K.W."/>
            <person name="Bonito G."/>
            <person name="Buee M."/>
            <person name="Carver A."/>
            <person name="Chen C."/>
            <person name="Cichocki N."/>
            <person name="Clum A."/>
            <person name="Culley D."/>
            <person name="Crous P.W."/>
            <person name="Fauchery L."/>
            <person name="Girlanda M."/>
            <person name="Hayes R.D."/>
            <person name="Keri Z."/>
            <person name="LaButti K."/>
            <person name="Lipzen A."/>
            <person name="Lombard V."/>
            <person name="Magnuson J."/>
            <person name="Maillard F."/>
            <person name="Murat C."/>
            <person name="Nolan M."/>
            <person name="Ohm R.A."/>
            <person name="Pangilinan J."/>
            <person name="Pereira M.F."/>
            <person name="Perotto S."/>
            <person name="Peter M."/>
            <person name="Pfister S."/>
            <person name="Riley R."/>
            <person name="Sitrit Y."/>
            <person name="Stielow J.B."/>
            <person name="Szollosi G."/>
            <person name="Zifcakova L."/>
            <person name="Stursova M."/>
            <person name="Spatafora J.W."/>
            <person name="Tedersoo L."/>
            <person name="Vaario L.M."/>
            <person name="Yamada A."/>
            <person name="Yan M."/>
            <person name="Wang P."/>
            <person name="Xu J."/>
            <person name="Bruns T."/>
            <person name="Baldrian P."/>
            <person name="Vilgalys R."/>
            <person name="Dunand C."/>
            <person name="Henrissat B."/>
            <person name="Grigoriev I.V."/>
            <person name="Hibbett D."/>
            <person name="Nagy L.G."/>
            <person name="Martin F.M."/>
        </authorList>
    </citation>
    <scope>NUCLEOTIDE SEQUENCE</scope>
    <source>
        <strain evidence="1">UH-Tt-Lm1</strain>
    </source>
</reference>